<dbReference type="GO" id="GO:0015276">
    <property type="term" value="F:ligand-gated monoatomic ion channel activity"/>
    <property type="evidence" value="ECO:0007669"/>
    <property type="project" value="InterPro"/>
</dbReference>
<feature type="chain" id="PRO_5016278645" evidence="5">
    <location>
        <begin position="26"/>
        <end position="256"/>
    </location>
</feature>
<dbReference type="EMBL" id="AP018786">
    <property type="protein sequence ID" value="BBF23350.1"/>
    <property type="molecule type" value="Genomic_DNA"/>
</dbReference>
<dbReference type="GO" id="GO:0030313">
    <property type="term" value="C:cell envelope"/>
    <property type="evidence" value="ECO:0007669"/>
    <property type="project" value="UniProtKB-SubCell"/>
</dbReference>
<dbReference type="InterPro" id="IPR018313">
    <property type="entry name" value="SBP_3_CS"/>
</dbReference>
<comment type="subcellular location">
    <subcellularLocation>
        <location evidence="1">Cell envelope</location>
    </subcellularLocation>
</comment>
<dbReference type="SMART" id="SM00062">
    <property type="entry name" value="PBPb"/>
    <property type="match status" value="1"/>
</dbReference>
<feature type="signal peptide" evidence="5">
    <location>
        <begin position="1"/>
        <end position="25"/>
    </location>
</feature>
<comment type="similarity">
    <text evidence="2 4">Belongs to the bacterial solute-binding protein 3 family.</text>
</comment>
<dbReference type="InterPro" id="IPR001320">
    <property type="entry name" value="Iontro_rcpt_C"/>
</dbReference>
<gene>
    <name evidence="8" type="ORF">SUTMEG_12410</name>
</gene>
<evidence type="ECO:0000313" key="9">
    <source>
        <dbReference type="Proteomes" id="UP000271003"/>
    </source>
</evidence>
<dbReference type="InterPro" id="IPR001638">
    <property type="entry name" value="Solute-binding_3/MltF_N"/>
</dbReference>
<dbReference type="SMART" id="SM00079">
    <property type="entry name" value="PBPe"/>
    <property type="match status" value="1"/>
</dbReference>
<feature type="domain" description="Ionotropic glutamate receptor C-terminal" evidence="7">
    <location>
        <begin position="28"/>
        <end position="250"/>
    </location>
</feature>
<proteinExistence type="inferred from homology"/>
<name>A0A2Z6IBS2_9BURK</name>
<evidence type="ECO:0000256" key="1">
    <source>
        <dbReference type="ARBA" id="ARBA00004196"/>
    </source>
</evidence>
<dbReference type="CDD" id="cd13624">
    <property type="entry name" value="PBP2_Arg_Lys_His"/>
    <property type="match status" value="1"/>
</dbReference>
<evidence type="ECO:0000256" key="4">
    <source>
        <dbReference type="RuleBase" id="RU003744"/>
    </source>
</evidence>
<protein>
    <submittedName>
        <fullName evidence="8">Basic amino acid ABC transporter substrate-binding protein</fullName>
    </submittedName>
</protein>
<evidence type="ECO:0000259" key="6">
    <source>
        <dbReference type="SMART" id="SM00062"/>
    </source>
</evidence>
<evidence type="ECO:0000313" key="8">
    <source>
        <dbReference type="EMBL" id="BBF23350.1"/>
    </source>
</evidence>
<keyword evidence="3 5" id="KW-0732">Signal</keyword>
<evidence type="ECO:0000256" key="2">
    <source>
        <dbReference type="ARBA" id="ARBA00010333"/>
    </source>
</evidence>
<sequence length="256" mass="27435">MKAAFSSRTVLTGLLALALSGSVFAADPWKVATEGTFPPFEFYDSKTGEIQGFEVDLVREMAKIMGRDLQLSTMGFDAILPAVLAGTIDTGAAGFSITPERQKRVLFTDPFYTSGLTIVVKNGEKNIKGFADLKGKRISVQLGSTSMVAAKKIEGAKISTFNSAGDAILNMLAGNADAVINDKPVTDYILAQNASIASQTVHLPEMATADQFAMIAAKKDEKLIAEMNAALKTLKENGTYEKLHVKWFGKSAELVK</sequence>
<dbReference type="Gene3D" id="3.40.190.10">
    <property type="entry name" value="Periplasmic binding protein-like II"/>
    <property type="match status" value="2"/>
</dbReference>
<dbReference type="PANTHER" id="PTHR35936:SF38">
    <property type="entry name" value="GLUTAMINE-BINDING PERIPLASMIC PROTEIN"/>
    <property type="match status" value="1"/>
</dbReference>
<evidence type="ECO:0000256" key="3">
    <source>
        <dbReference type="ARBA" id="ARBA00022729"/>
    </source>
</evidence>
<evidence type="ECO:0000256" key="5">
    <source>
        <dbReference type="SAM" id="SignalP"/>
    </source>
</evidence>
<dbReference type="PROSITE" id="PS01039">
    <property type="entry name" value="SBP_BACTERIAL_3"/>
    <property type="match status" value="1"/>
</dbReference>
<dbReference type="SUPFAM" id="SSF53850">
    <property type="entry name" value="Periplasmic binding protein-like II"/>
    <property type="match status" value="1"/>
</dbReference>
<organism evidence="8 9">
    <name type="scientific">Sutterella megalosphaeroides</name>
    <dbReference type="NCBI Taxonomy" id="2494234"/>
    <lineage>
        <taxon>Bacteria</taxon>
        <taxon>Pseudomonadati</taxon>
        <taxon>Pseudomonadota</taxon>
        <taxon>Betaproteobacteria</taxon>
        <taxon>Burkholderiales</taxon>
        <taxon>Sutterellaceae</taxon>
        <taxon>Sutterella</taxon>
    </lineage>
</organism>
<keyword evidence="9" id="KW-1185">Reference proteome</keyword>
<dbReference type="KEGG" id="sutt:SUTMEG_12410"/>
<dbReference type="RefSeq" id="WP_120176973.1">
    <property type="nucleotide sequence ID" value="NZ_AP018786.1"/>
</dbReference>
<dbReference type="PANTHER" id="PTHR35936">
    <property type="entry name" value="MEMBRANE-BOUND LYTIC MUREIN TRANSGLYCOSYLASE F"/>
    <property type="match status" value="1"/>
</dbReference>
<feature type="domain" description="Solute-binding protein family 3/N-terminal" evidence="6">
    <location>
        <begin position="28"/>
        <end position="251"/>
    </location>
</feature>
<dbReference type="OrthoDB" id="368476at2"/>
<dbReference type="Proteomes" id="UP000271003">
    <property type="component" value="Chromosome"/>
</dbReference>
<reference evidence="8 9" key="1">
    <citation type="journal article" date="2018" name="Int. J. Syst. Evol. Microbiol.">
        <title>Mesosutterella multiformis gen. nov., sp. nov., a member of the family Sutterellaceae and Sutterella megalosphaeroides sp. nov., isolated from human faeces.</title>
        <authorList>
            <person name="Sakamoto M."/>
            <person name="Ikeyama N."/>
            <person name="Kunihiro T."/>
            <person name="Iino T."/>
            <person name="Yuki M."/>
            <person name="Ohkuma M."/>
        </authorList>
    </citation>
    <scope>NUCLEOTIDE SEQUENCE [LARGE SCALE GENOMIC DNA]</scope>
    <source>
        <strain evidence="8 9">6FBBBH3</strain>
    </source>
</reference>
<dbReference type="AlphaFoldDB" id="A0A2Z6IBS2"/>
<evidence type="ECO:0000259" key="7">
    <source>
        <dbReference type="SMART" id="SM00079"/>
    </source>
</evidence>
<dbReference type="Pfam" id="PF00497">
    <property type="entry name" value="SBP_bac_3"/>
    <property type="match status" value="1"/>
</dbReference>
<accession>A0A2Z6IBS2</accession>
<dbReference type="GO" id="GO:0016020">
    <property type="term" value="C:membrane"/>
    <property type="evidence" value="ECO:0007669"/>
    <property type="project" value="InterPro"/>
</dbReference>